<sequence>MEFLAEKLRDEFLPPMPQPLPEDQAHIVAIHNAKIKEQQLQERRARRAARPKKISIYKYESPSRSETGLMRKKPLITLGAVASPTQQMKTMIDDEEKTKKHEKKEGETLSIGQTEDRKRGKETLSRRKGPRERRERQDRAERDEEEERRNEKETDRDKKNKKGKKGIGESKKADDVKKMRKRRDRRRREEEERDRRDREQRDREREKKESPT</sequence>
<evidence type="ECO:0000313" key="3">
    <source>
        <dbReference type="WBParaSite" id="jg24919"/>
    </source>
</evidence>
<name>A0A915DZR2_9BILA</name>
<keyword evidence="2" id="KW-1185">Reference proteome</keyword>
<feature type="compositionally biased region" description="Basic and acidic residues" evidence="1">
    <location>
        <begin position="114"/>
        <end position="125"/>
    </location>
</feature>
<protein>
    <submittedName>
        <fullName evidence="3">Uncharacterized protein</fullName>
    </submittedName>
</protein>
<proteinExistence type="predicted"/>
<feature type="compositionally biased region" description="Basic and acidic residues" evidence="1">
    <location>
        <begin position="132"/>
        <end position="158"/>
    </location>
</feature>
<dbReference type="AlphaFoldDB" id="A0A915DZR2"/>
<organism evidence="2 3">
    <name type="scientific">Ditylenchus dipsaci</name>
    <dbReference type="NCBI Taxonomy" id="166011"/>
    <lineage>
        <taxon>Eukaryota</taxon>
        <taxon>Metazoa</taxon>
        <taxon>Ecdysozoa</taxon>
        <taxon>Nematoda</taxon>
        <taxon>Chromadorea</taxon>
        <taxon>Rhabditida</taxon>
        <taxon>Tylenchina</taxon>
        <taxon>Tylenchomorpha</taxon>
        <taxon>Sphaerularioidea</taxon>
        <taxon>Anguinidae</taxon>
        <taxon>Anguininae</taxon>
        <taxon>Ditylenchus</taxon>
    </lineage>
</organism>
<feature type="region of interest" description="Disordered" evidence="1">
    <location>
        <begin position="42"/>
        <end position="212"/>
    </location>
</feature>
<evidence type="ECO:0000313" key="2">
    <source>
        <dbReference type="Proteomes" id="UP000887574"/>
    </source>
</evidence>
<dbReference type="WBParaSite" id="jg24919">
    <property type="protein sequence ID" value="jg24919"/>
    <property type="gene ID" value="jg24919"/>
</dbReference>
<feature type="compositionally biased region" description="Basic residues" evidence="1">
    <location>
        <begin position="44"/>
        <end position="55"/>
    </location>
</feature>
<accession>A0A915DZR2</accession>
<feature type="compositionally biased region" description="Basic and acidic residues" evidence="1">
    <location>
        <begin position="187"/>
        <end position="212"/>
    </location>
</feature>
<reference evidence="3" key="1">
    <citation type="submission" date="2022-11" db="UniProtKB">
        <authorList>
            <consortium name="WormBaseParasite"/>
        </authorList>
    </citation>
    <scope>IDENTIFICATION</scope>
</reference>
<feature type="compositionally biased region" description="Basic and acidic residues" evidence="1">
    <location>
        <begin position="96"/>
        <end position="107"/>
    </location>
</feature>
<dbReference type="Proteomes" id="UP000887574">
    <property type="component" value="Unplaced"/>
</dbReference>
<feature type="compositionally biased region" description="Basic and acidic residues" evidence="1">
    <location>
        <begin position="166"/>
        <end position="177"/>
    </location>
</feature>
<evidence type="ECO:0000256" key="1">
    <source>
        <dbReference type="SAM" id="MobiDB-lite"/>
    </source>
</evidence>